<dbReference type="AlphaFoldDB" id="A0AAD9V7T7"/>
<sequence length="212" mass="24385">MPHLHKTRFYSFVKHYRKNGLSLRIQGNKRRLPSSAFSAETIERVVKFIMNIAEDQALLLPGRVPGFKRIDVKLLPSSLTKSKLWKLYQDSCVTVGQVAVGYSKFCDLWRQLCPFIVIMRPASDLCWTCQKNNNQILRSANLPESQKAEVVKQQEKHLTLAACERDYYKGCCKTMKEALAEHLTTVDFSEKHAPCSLEGTVHYSYDYAQQLH</sequence>
<comment type="caution">
    <text evidence="1">The sequence shown here is derived from an EMBL/GenBank/DDBJ whole genome shotgun (WGS) entry which is preliminary data.</text>
</comment>
<gene>
    <name evidence="1" type="ORF">P5673_011870</name>
</gene>
<dbReference type="Proteomes" id="UP001249851">
    <property type="component" value="Unassembled WGS sequence"/>
</dbReference>
<organism evidence="1 2">
    <name type="scientific">Acropora cervicornis</name>
    <name type="common">Staghorn coral</name>
    <dbReference type="NCBI Taxonomy" id="6130"/>
    <lineage>
        <taxon>Eukaryota</taxon>
        <taxon>Metazoa</taxon>
        <taxon>Cnidaria</taxon>
        <taxon>Anthozoa</taxon>
        <taxon>Hexacorallia</taxon>
        <taxon>Scleractinia</taxon>
        <taxon>Astrocoeniina</taxon>
        <taxon>Acroporidae</taxon>
        <taxon>Acropora</taxon>
    </lineage>
</organism>
<proteinExistence type="predicted"/>
<evidence type="ECO:0000313" key="2">
    <source>
        <dbReference type="Proteomes" id="UP001249851"/>
    </source>
</evidence>
<dbReference type="PANTHER" id="PTHR34415:SF1">
    <property type="entry name" value="INTEGRASE CATALYTIC DOMAIN-CONTAINING PROTEIN"/>
    <property type="match status" value="1"/>
</dbReference>
<accession>A0AAD9V7T7</accession>
<reference evidence="1" key="1">
    <citation type="journal article" date="2023" name="G3 (Bethesda)">
        <title>Whole genome assembly and annotation of the endangered Caribbean coral Acropora cervicornis.</title>
        <authorList>
            <person name="Selwyn J.D."/>
            <person name="Vollmer S.V."/>
        </authorList>
    </citation>
    <scope>NUCLEOTIDE SEQUENCE</scope>
    <source>
        <strain evidence="1">K2</strain>
    </source>
</reference>
<protein>
    <submittedName>
        <fullName evidence="1">Uncharacterized protein</fullName>
    </submittedName>
</protein>
<name>A0AAD9V7T7_ACRCE</name>
<evidence type="ECO:0000313" key="1">
    <source>
        <dbReference type="EMBL" id="KAK2564438.1"/>
    </source>
</evidence>
<dbReference type="PANTHER" id="PTHR34415">
    <property type="entry name" value="INTEGRASE CATALYTIC DOMAIN-CONTAINING PROTEIN"/>
    <property type="match status" value="1"/>
</dbReference>
<dbReference type="EMBL" id="JARQWQ010000022">
    <property type="protein sequence ID" value="KAK2564438.1"/>
    <property type="molecule type" value="Genomic_DNA"/>
</dbReference>
<keyword evidence="2" id="KW-1185">Reference proteome</keyword>
<reference evidence="1" key="2">
    <citation type="journal article" date="2023" name="Science">
        <title>Genomic signatures of disease resistance in endangered staghorn corals.</title>
        <authorList>
            <person name="Vollmer S.V."/>
            <person name="Selwyn J.D."/>
            <person name="Despard B.A."/>
            <person name="Roesel C.L."/>
        </authorList>
    </citation>
    <scope>NUCLEOTIDE SEQUENCE</scope>
    <source>
        <strain evidence="1">K2</strain>
    </source>
</reference>